<dbReference type="SUPFAM" id="SSF141868">
    <property type="entry name" value="EAL domain-like"/>
    <property type="match status" value="1"/>
</dbReference>
<dbReference type="SUPFAM" id="SSF55073">
    <property type="entry name" value="Nucleotide cyclase"/>
    <property type="match status" value="1"/>
</dbReference>
<dbReference type="InterPro" id="IPR043128">
    <property type="entry name" value="Rev_trsase/Diguanyl_cyclase"/>
</dbReference>
<feature type="domain" description="PAC" evidence="2">
    <location>
        <begin position="272"/>
        <end position="322"/>
    </location>
</feature>
<dbReference type="Proteomes" id="UP000092495">
    <property type="component" value="Chromosome"/>
</dbReference>
<keyword evidence="6" id="KW-1185">Reference proteome</keyword>
<dbReference type="InterPro" id="IPR000160">
    <property type="entry name" value="GGDEF_dom"/>
</dbReference>
<dbReference type="Gene3D" id="3.30.70.270">
    <property type="match status" value="1"/>
</dbReference>
<organism evidence="5 6">
    <name type="scientific">Planococcus donghaensis</name>
    <dbReference type="NCBI Taxonomy" id="414778"/>
    <lineage>
        <taxon>Bacteria</taxon>
        <taxon>Bacillati</taxon>
        <taxon>Bacillota</taxon>
        <taxon>Bacilli</taxon>
        <taxon>Bacillales</taxon>
        <taxon>Caryophanaceae</taxon>
        <taxon>Planococcus</taxon>
    </lineage>
</organism>
<dbReference type="Pfam" id="PF00563">
    <property type="entry name" value="EAL"/>
    <property type="match status" value="1"/>
</dbReference>
<dbReference type="Pfam" id="PF00990">
    <property type="entry name" value="GGDEF"/>
    <property type="match status" value="1"/>
</dbReference>
<dbReference type="STRING" id="414778.BCM40_00290"/>
<protein>
    <recommendedName>
        <fullName evidence="7">GGDEF domain-containing protein</fullName>
    </recommendedName>
</protein>
<proteinExistence type="predicted"/>
<dbReference type="InterPro" id="IPR029787">
    <property type="entry name" value="Nucleotide_cyclase"/>
</dbReference>
<feature type="transmembrane region" description="Helical" evidence="1">
    <location>
        <begin position="29"/>
        <end position="53"/>
    </location>
</feature>
<feature type="transmembrane region" description="Helical" evidence="1">
    <location>
        <begin position="115"/>
        <end position="132"/>
    </location>
</feature>
<evidence type="ECO:0000256" key="1">
    <source>
        <dbReference type="SAM" id="Phobius"/>
    </source>
</evidence>
<dbReference type="AlphaFoldDB" id="A0A1C7EEQ0"/>
<dbReference type="PANTHER" id="PTHR44757">
    <property type="entry name" value="DIGUANYLATE CYCLASE DGCP"/>
    <property type="match status" value="1"/>
</dbReference>
<evidence type="ECO:0000259" key="2">
    <source>
        <dbReference type="PROSITE" id="PS50113"/>
    </source>
</evidence>
<evidence type="ECO:0000313" key="6">
    <source>
        <dbReference type="Proteomes" id="UP000092495"/>
    </source>
</evidence>
<reference evidence="5" key="1">
    <citation type="submission" date="2016-10" db="EMBL/GenBank/DDBJ databases">
        <authorList>
            <person name="See-Too W.S."/>
        </authorList>
    </citation>
    <scope>NUCLEOTIDE SEQUENCE</scope>
    <source>
        <strain evidence="5">DSM 22276</strain>
    </source>
</reference>
<dbReference type="PROSITE" id="PS50113">
    <property type="entry name" value="PAC"/>
    <property type="match status" value="1"/>
</dbReference>
<feature type="transmembrane region" description="Helical" evidence="1">
    <location>
        <begin position="90"/>
        <end position="109"/>
    </location>
</feature>
<dbReference type="PROSITE" id="PS50887">
    <property type="entry name" value="GGDEF"/>
    <property type="match status" value="1"/>
</dbReference>
<dbReference type="CDD" id="cd00130">
    <property type="entry name" value="PAS"/>
    <property type="match status" value="1"/>
</dbReference>
<name>A0A1C7EEQ0_9BACL</name>
<keyword evidence="1" id="KW-0812">Transmembrane</keyword>
<dbReference type="PROSITE" id="PS50883">
    <property type="entry name" value="EAL"/>
    <property type="match status" value="1"/>
</dbReference>
<feature type="transmembrane region" description="Helical" evidence="1">
    <location>
        <begin position="162"/>
        <end position="181"/>
    </location>
</feature>
<dbReference type="CDD" id="cd01948">
    <property type="entry name" value="EAL"/>
    <property type="match status" value="1"/>
</dbReference>
<dbReference type="Gene3D" id="3.20.20.450">
    <property type="entry name" value="EAL domain"/>
    <property type="match status" value="1"/>
</dbReference>
<dbReference type="KEGG" id="pdg:BCM40_00290"/>
<dbReference type="InterPro" id="IPR052155">
    <property type="entry name" value="Biofilm_reg_signaling"/>
</dbReference>
<dbReference type="InterPro" id="IPR000700">
    <property type="entry name" value="PAS-assoc_C"/>
</dbReference>
<dbReference type="EMBL" id="CP016543">
    <property type="protein sequence ID" value="ANU21862.1"/>
    <property type="molecule type" value="Genomic_DNA"/>
</dbReference>
<evidence type="ECO:0000313" key="5">
    <source>
        <dbReference type="EMBL" id="ANU21862.1"/>
    </source>
</evidence>
<feature type="domain" description="EAL" evidence="3">
    <location>
        <begin position="491"/>
        <end position="745"/>
    </location>
</feature>
<dbReference type="Gene3D" id="3.30.450.20">
    <property type="entry name" value="PAS domain"/>
    <property type="match status" value="1"/>
</dbReference>
<dbReference type="FunFam" id="3.20.20.450:FF:000001">
    <property type="entry name" value="Cyclic di-GMP phosphodiesterase yahA"/>
    <property type="match status" value="1"/>
</dbReference>
<evidence type="ECO:0000259" key="4">
    <source>
        <dbReference type="PROSITE" id="PS50887"/>
    </source>
</evidence>
<dbReference type="NCBIfam" id="TIGR00254">
    <property type="entry name" value="GGDEF"/>
    <property type="match status" value="1"/>
</dbReference>
<dbReference type="CDD" id="cd01949">
    <property type="entry name" value="GGDEF"/>
    <property type="match status" value="1"/>
</dbReference>
<keyword evidence="1" id="KW-0472">Membrane</keyword>
<feature type="domain" description="GGDEF" evidence="4">
    <location>
        <begin position="350"/>
        <end position="482"/>
    </location>
</feature>
<gene>
    <name evidence="5" type="ORF">BCM40_00290</name>
</gene>
<dbReference type="InterPro" id="IPR035919">
    <property type="entry name" value="EAL_sf"/>
</dbReference>
<sequence length="767" mass="87221">MSFHPLTLSFRDRTLEKEFKSFNDSEVRLFNKIGIVLSYLAWLSLGIFSYMSIQQHFTQIIQVIVLVLYPVFTLNLIVLNTNRFGKYYQLMTAVSNGLAGLSVVVVGHIILENSILAICGIVIVSLFSFFILRLRFKIAVLTTLLYVSIYQIALIGTKEIGILSLLLWVLLVTCVAGGNIMERANRKTFFQNKLRRIAEAENRDKGEFLNNMFNLVSVPIIVAKEDHQILETNPASNELFGKKPQYLIDLLATSERRRMTLLKGFLKRVPINNFEAELVNKDGHIISTLINVNFVEREGQNISICAIQDITDRKKAEEKSTYLAYHDTLTGLPNRLHFTEKLKSFVELDQEIAVLFIDLDKFKMVNDTRGHAVGDKLLQQIAKRLISCVSRGDIVSRIGGDEFTVILLEREKAEVSRVVERILEEIRKPIFIDQHELYLRSSIGISFYPSDGENIEALIKNSDIAMYNSKVLGGNNYKFFTNSMNTSFEERVGLEEHLHNALGNNELVMYYQPQIDPKTGLMYGAEALIRWIHPEWGVIPPDRFIPIAEETGLIIPIGEWVLRTACKQAVEWNDTYGRPFHIAVNLSIKQFVNSDIVDTVERVLQETGLDPNILELELTESVFLENTESMIITMNKLKDLGIRISIDDFGTGYSSLSYLKDLPIDSIKIDQSFIRNLSKNKKTTSIISTIISLAQKLDLKSVAEGVETLEQYNYFKSEGCDLAQGYYFSRPVPVDQIASLLDRTEWDVKQSNDNFSVVLETVEVVAK</sequence>
<dbReference type="SMART" id="SM00267">
    <property type="entry name" value="GGDEF"/>
    <property type="match status" value="1"/>
</dbReference>
<feature type="transmembrane region" description="Helical" evidence="1">
    <location>
        <begin position="59"/>
        <end position="78"/>
    </location>
</feature>
<keyword evidence="1" id="KW-1133">Transmembrane helix</keyword>
<dbReference type="InterPro" id="IPR035965">
    <property type="entry name" value="PAS-like_dom_sf"/>
</dbReference>
<dbReference type="PANTHER" id="PTHR44757:SF2">
    <property type="entry name" value="BIOFILM ARCHITECTURE MAINTENANCE PROTEIN MBAA"/>
    <property type="match status" value="1"/>
</dbReference>
<evidence type="ECO:0000259" key="3">
    <source>
        <dbReference type="PROSITE" id="PS50883"/>
    </source>
</evidence>
<dbReference type="InterPro" id="IPR000014">
    <property type="entry name" value="PAS"/>
</dbReference>
<accession>A0A1C7EEQ0</accession>
<dbReference type="SMART" id="SM00052">
    <property type="entry name" value="EAL"/>
    <property type="match status" value="1"/>
</dbReference>
<evidence type="ECO:0008006" key="7">
    <source>
        <dbReference type="Google" id="ProtNLM"/>
    </source>
</evidence>
<dbReference type="InterPro" id="IPR001633">
    <property type="entry name" value="EAL_dom"/>
</dbReference>
<dbReference type="SUPFAM" id="SSF55785">
    <property type="entry name" value="PYP-like sensor domain (PAS domain)"/>
    <property type="match status" value="1"/>
</dbReference>
<dbReference type="NCBIfam" id="TIGR00229">
    <property type="entry name" value="sensory_box"/>
    <property type="match status" value="1"/>
</dbReference>